<feature type="compositionally biased region" description="Low complexity" evidence="1">
    <location>
        <begin position="64"/>
        <end position="85"/>
    </location>
</feature>
<keyword evidence="5" id="KW-1185">Reference proteome</keyword>
<keyword evidence="2" id="KW-0732">Signal</keyword>
<reference evidence="4" key="1">
    <citation type="submission" date="2022-10" db="EMBL/GenBank/DDBJ databases">
        <title>Complete genome sequence of Schlegelella aquatica LMG 23380.</title>
        <authorList>
            <person name="Musilova J."/>
            <person name="Kourilova X."/>
            <person name="Bezdicek M."/>
            <person name="Hermankova K."/>
            <person name="Obruca S."/>
            <person name="Sedlar K."/>
        </authorList>
    </citation>
    <scope>NUCLEOTIDE SEQUENCE</scope>
    <source>
        <strain evidence="4">LMG 23380</strain>
    </source>
</reference>
<proteinExistence type="predicted"/>
<feature type="region of interest" description="Disordered" evidence="1">
    <location>
        <begin position="36"/>
        <end position="118"/>
    </location>
</feature>
<feature type="domain" description="DUF4124" evidence="3">
    <location>
        <begin position="15"/>
        <end position="68"/>
    </location>
</feature>
<dbReference type="RefSeq" id="WP_264891263.1">
    <property type="nucleotide sequence ID" value="NZ_CP110257.1"/>
</dbReference>
<sequence length="169" mass="18603">MKNVSPRLRAWLALLIGLAVSLPAAAQWKWRDANGKVQYSDRPPPASVPEKDILQRPNGTLRVAAPAPVASAAEGNAPAKPAAPAVDKELEARKKKEEQEKEAKRRAEEEKLAKARAENCARARSYLQSLESGMRIARTNDKGEREILDDAARAKETERTRQVIASDCK</sequence>
<evidence type="ECO:0000256" key="1">
    <source>
        <dbReference type="SAM" id="MobiDB-lite"/>
    </source>
</evidence>
<accession>A0ABY6MPE2</accession>
<evidence type="ECO:0000313" key="4">
    <source>
        <dbReference type="EMBL" id="UZD53680.1"/>
    </source>
</evidence>
<protein>
    <submittedName>
        <fullName evidence="4">DUF4124 domain-containing protein</fullName>
    </submittedName>
</protein>
<evidence type="ECO:0000256" key="2">
    <source>
        <dbReference type="SAM" id="SignalP"/>
    </source>
</evidence>
<feature type="compositionally biased region" description="Basic and acidic residues" evidence="1">
    <location>
        <begin position="138"/>
        <end position="161"/>
    </location>
</feature>
<dbReference type="InterPro" id="IPR025392">
    <property type="entry name" value="DUF4124"/>
</dbReference>
<dbReference type="EMBL" id="CP110257">
    <property type="protein sequence ID" value="UZD53680.1"/>
    <property type="molecule type" value="Genomic_DNA"/>
</dbReference>
<feature type="signal peptide" evidence="2">
    <location>
        <begin position="1"/>
        <end position="26"/>
    </location>
</feature>
<organism evidence="4 5">
    <name type="scientific">Caldimonas aquatica</name>
    <dbReference type="NCBI Taxonomy" id="376175"/>
    <lineage>
        <taxon>Bacteria</taxon>
        <taxon>Pseudomonadati</taxon>
        <taxon>Pseudomonadota</taxon>
        <taxon>Betaproteobacteria</taxon>
        <taxon>Burkholderiales</taxon>
        <taxon>Sphaerotilaceae</taxon>
        <taxon>Caldimonas</taxon>
    </lineage>
</organism>
<feature type="region of interest" description="Disordered" evidence="1">
    <location>
        <begin position="137"/>
        <end position="169"/>
    </location>
</feature>
<dbReference type="Pfam" id="PF13511">
    <property type="entry name" value="DUF4124"/>
    <property type="match status" value="1"/>
</dbReference>
<feature type="chain" id="PRO_5045426020" evidence="2">
    <location>
        <begin position="27"/>
        <end position="169"/>
    </location>
</feature>
<gene>
    <name evidence="4" type="ORF">OMP39_08170</name>
</gene>
<name>A0ABY6MPE2_9BURK</name>
<evidence type="ECO:0000259" key="3">
    <source>
        <dbReference type="Pfam" id="PF13511"/>
    </source>
</evidence>
<evidence type="ECO:0000313" key="5">
    <source>
        <dbReference type="Proteomes" id="UP001163266"/>
    </source>
</evidence>
<dbReference type="Proteomes" id="UP001163266">
    <property type="component" value="Chromosome"/>
</dbReference>
<feature type="compositionally biased region" description="Basic and acidic residues" evidence="1">
    <location>
        <begin position="86"/>
        <end position="118"/>
    </location>
</feature>